<evidence type="ECO:0000313" key="3">
    <source>
        <dbReference type="Proteomes" id="UP000249789"/>
    </source>
</evidence>
<feature type="region of interest" description="Disordered" evidence="1">
    <location>
        <begin position="88"/>
        <end position="217"/>
    </location>
</feature>
<proteinExistence type="predicted"/>
<dbReference type="VEuPathDB" id="FungiDB:BO72DRAFT_498892"/>
<reference evidence="2 3" key="1">
    <citation type="submission" date="2018-02" db="EMBL/GenBank/DDBJ databases">
        <title>The genomes of Aspergillus section Nigri reveals drivers in fungal speciation.</title>
        <authorList>
            <consortium name="DOE Joint Genome Institute"/>
            <person name="Vesth T.C."/>
            <person name="Nybo J."/>
            <person name="Theobald S."/>
            <person name="Brandl J."/>
            <person name="Frisvad J.C."/>
            <person name="Nielsen K.F."/>
            <person name="Lyhne E.K."/>
            <person name="Kogle M.E."/>
            <person name="Kuo A."/>
            <person name="Riley R."/>
            <person name="Clum A."/>
            <person name="Nolan M."/>
            <person name="Lipzen A."/>
            <person name="Salamov A."/>
            <person name="Henrissat B."/>
            <person name="Wiebenga A."/>
            <person name="De vries R.P."/>
            <person name="Grigoriev I.V."/>
            <person name="Mortensen U.H."/>
            <person name="Andersen M.R."/>
            <person name="Baker S.E."/>
        </authorList>
    </citation>
    <scope>NUCLEOTIDE SEQUENCE [LARGE SCALE GENOMIC DNA]</scope>
    <source>
        <strain evidence="2 3">CBS 313.89</strain>
    </source>
</reference>
<organism evidence="2 3">
    <name type="scientific">Aspergillus fijiensis CBS 313.89</name>
    <dbReference type="NCBI Taxonomy" id="1448319"/>
    <lineage>
        <taxon>Eukaryota</taxon>
        <taxon>Fungi</taxon>
        <taxon>Dikarya</taxon>
        <taxon>Ascomycota</taxon>
        <taxon>Pezizomycotina</taxon>
        <taxon>Eurotiomycetes</taxon>
        <taxon>Eurotiomycetidae</taxon>
        <taxon>Eurotiales</taxon>
        <taxon>Aspergillaceae</taxon>
        <taxon>Aspergillus</taxon>
    </lineage>
</organism>
<evidence type="ECO:0000256" key="1">
    <source>
        <dbReference type="SAM" id="MobiDB-lite"/>
    </source>
</evidence>
<dbReference type="GeneID" id="63866137"/>
<dbReference type="Proteomes" id="UP000249789">
    <property type="component" value="Unassembled WGS sequence"/>
</dbReference>
<feature type="compositionally biased region" description="Basic and acidic residues" evidence="1">
    <location>
        <begin position="155"/>
        <end position="186"/>
    </location>
</feature>
<dbReference type="EMBL" id="KZ824666">
    <property type="protein sequence ID" value="RAK74674.1"/>
    <property type="molecule type" value="Genomic_DNA"/>
</dbReference>
<name>A0A8G1VZ52_9EURO</name>
<evidence type="ECO:0000313" key="2">
    <source>
        <dbReference type="EMBL" id="RAK74674.1"/>
    </source>
</evidence>
<accession>A0A8G1VZ52</accession>
<protein>
    <submittedName>
        <fullName evidence="2">Uncharacterized protein</fullName>
    </submittedName>
</protein>
<feature type="region of interest" description="Disordered" evidence="1">
    <location>
        <begin position="1"/>
        <end position="22"/>
    </location>
</feature>
<sequence length="217" mass="25527">MPTELISPWEDPPAEKPRPAEPWLRRYPVSSEDEYEHHLAQKEWMGPEGAPKKEWTCLMETHEKEWMWPAGSRPPFCHERAEHVPRRHLVSPEGESEHQLAQKKWTWPEGAQKKERTYPGRIQQKASQKQGNEWKPLSWTQQVAAGRTASRAKNGRLDRQAKECDVEVRRWMGEEREEGRDKKDTDGPSGRLFTKTGKRMEGRSGKKNREKVRDREE</sequence>
<gene>
    <name evidence="2" type="ORF">BO72DRAFT_498892</name>
</gene>
<keyword evidence="3" id="KW-1185">Reference proteome</keyword>
<dbReference type="AlphaFoldDB" id="A0A8G1VZ52"/>
<dbReference type="RefSeq" id="XP_040798684.1">
    <property type="nucleotide sequence ID" value="XM_040948804.1"/>
</dbReference>